<evidence type="ECO:0000256" key="8">
    <source>
        <dbReference type="ARBA" id="ARBA00023136"/>
    </source>
</evidence>
<dbReference type="Pfam" id="PF00344">
    <property type="entry name" value="SecY"/>
    <property type="match status" value="1"/>
</dbReference>
<feature type="transmembrane region" description="Helical" evidence="10">
    <location>
        <begin position="219"/>
        <end position="237"/>
    </location>
</feature>
<comment type="caution">
    <text evidence="14">The sequence shown here is derived from an EMBL/GenBank/DDBJ whole genome shotgun (WGS) entry which is preliminary data.</text>
</comment>
<dbReference type="GO" id="GO:0043952">
    <property type="term" value="P:protein transport by the Sec complex"/>
    <property type="evidence" value="ECO:0007669"/>
    <property type="project" value="UniProtKB-UniRule"/>
</dbReference>
<protein>
    <recommendedName>
        <fullName evidence="9 10">Protein translocase subunit SecY</fullName>
    </recommendedName>
</protein>
<feature type="transmembrane region" description="Helical" evidence="10">
    <location>
        <begin position="68"/>
        <end position="95"/>
    </location>
</feature>
<dbReference type="PIRSF" id="PIRSF004557">
    <property type="entry name" value="SecY"/>
    <property type="match status" value="1"/>
</dbReference>
<dbReference type="RefSeq" id="WP_058623986.1">
    <property type="nucleotide sequence ID" value="NZ_LDRT01000065.1"/>
</dbReference>
<proteinExistence type="inferred from homology"/>
<dbReference type="PROSITE" id="PS00756">
    <property type="entry name" value="SECY_2"/>
    <property type="match status" value="1"/>
</dbReference>
<dbReference type="Proteomes" id="UP000075025">
    <property type="component" value="Unassembled WGS sequence"/>
</dbReference>
<dbReference type="GO" id="GO:0065002">
    <property type="term" value="P:intracellular protein transmembrane transport"/>
    <property type="evidence" value="ECO:0007669"/>
    <property type="project" value="UniProtKB-UniRule"/>
</dbReference>
<evidence type="ECO:0000256" key="10">
    <source>
        <dbReference type="HAMAP-Rule" id="MF_01465"/>
    </source>
</evidence>
<keyword evidence="8 10" id="KW-0472">Membrane</keyword>
<dbReference type="InterPro" id="IPR023201">
    <property type="entry name" value="SecY_dom_sf"/>
</dbReference>
<keyword evidence="5 10" id="KW-0653">Protein transport</keyword>
<evidence type="ECO:0000256" key="5">
    <source>
        <dbReference type="ARBA" id="ARBA00022927"/>
    </source>
</evidence>
<organism evidence="14 15">
    <name type="scientific">Microbacterium testaceum</name>
    <name type="common">Aureobacterium testaceum</name>
    <name type="synonym">Brevibacterium testaceum</name>
    <dbReference type="NCBI Taxonomy" id="2033"/>
    <lineage>
        <taxon>Bacteria</taxon>
        <taxon>Bacillati</taxon>
        <taxon>Actinomycetota</taxon>
        <taxon>Actinomycetes</taxon>
        <taxon>Micrococcales</taxon>
        <taxon>Microbacteriaceae</taxon>
        <taxon>Microbacterium</taxon>
    </lineage>
</organism>
<reference evidence="14 15" key="1">
    <citation type="journal article" date="2016" name="Front. Microbiol.">
        <title>Genomic Resource of Rice Seed Associated Bacteria.</title>
        <authorList>
            <person name="Midha S."/>
            <person name="Bansal K."/>
            <person name="Sharma S."/>
            <person name="Kumar N."/>
            <person name="Patil P.P."/>
            <person name="Chaudhry V."/>
            <person name="Patil P.B."/>
        </authorList>
    </citation>
    <scope>NUCLEOTIDE SEQUENCE [LARGE SCALE GENOMIC DNA]</scope>
    <source>
        <strain evidence="14 15">NS220</strain>
    </source>
</reference>
<feature type="transmembrane region" description="Helical" evidence="10">
    <location>
        <begin position="116"/>
        <end position="139"/>
    </location>
</feature>
<evidence type="ECO:0000256" key="2">
    <source>
        <dbReference type="ARBA" id="ARBA00005751"/>
    </source>
</evidence>
<feature type="transmembrane region" description="Helical" evidence="10">
    <location>
        <begin position="159"/>
        <end position="180"/>
    </location>
</feature>
<evidence type="ECO:0000256" key="12">
    <source>
        <dbReference type="RuleBase" id="RU003484"/>
    </source>
</evidence>
<comment type="subunit">
    <text evidence="10">Component of the Sec protein translocase complex. Heterotrimer consisting of SecY, SecE and SecG subunits. The heterotrimers can form oligomers, although 1 heterotrimer is thought to be able to translocate proteins. Interacts with the ribosome. Interacts with SecDF, and other proteins may be involved. Interacts with SecA.</text>
</comment>
<evidence type="ECO:0000256" key="13">
    <source>
        <dbReference type="RuleBase" id="RU004349"/>
    </source>
</evidence>
<keyword evidence="4 10" id="KW-0812">Transmembrane</keyword>
<comment type="subcellular location">
    <subcellularLocation>
        <location evidence="10">Cell membrane</location>
        <topology evidence="10">Multi-pass membrane protein</topology>
    </subcellularLocation>
    <subcellularLocation>
        <location evidence="1 12">Membrane</location>
        <topology evidence="1 12">Multi-pass membrane protein</topology>
    </subcellularLocation>
</comment>
<dbReference type="InterPro" id="IPR030659">
    <property type="entry name" value="SecY_CS"/>
</dbReference>
<gene>
    <name evidence="10" type="primary">secY</name>
    <name evidence="14" type="ORF">NS220_10265</name>
</gene>
<dbReference type="InterPro" id="IPR002208">
    <property type="entry name" value="SecY/SEC61-alpha"/>
</dbReference>
<comment type="similarity">
    <text evidence="2 10 13">Belongs to the SecY/SEC61-alpha family.</text>
</comment>
<dbReference type="FunFam" id="1.10.3370.10:FF:000001">
    <property type="entry name" value="Preprotein translocase subunit SecY"/>
    <property type="match status" value="1"/>
</dbReference>
<feature type="transmembrane region" description="Helical" evidence="10">
    <location>
        <begin position="405"/>
        <end position="423"/>
    </location>
</feature>
<dbReference type="PRINTS" id="PR00303">
    <property type="entry name" value="SECYTRNLCASE"/>
</dbReference>
<dbReference type="InterPro" id="IPR026593">
    <property type="entry name" value="SecY"/>
</dbReference>
<dbReference type="EMBL" id="LDRT01000065">
    <property type="protein sequence ID" value="KTR94100.1"/>
    <property type="molecule type" value="Genomic_DNA"/>
</dbReference>
<evidence type="ECO:0000313" key="14">
    <source>
        <dbReference type="EMBL" id="KTR94100.1"/>
    </source>
</evidence>
<keyword evidence="3 10" id="KW-0813">Transport</keyword>
<evidence type="ECO:0000256" key="3">
    <source>
        <dbReference type="ARBA" id="ARBA00022448"/>
    </source>
</evidence>
<dbReference type="Gene3D" id="1.10.3370.10">
    <property type="entry name" value="SecY subunit domain"/>
    <property type="match status" value="1"/>
</dbReference>
<evidence type="ECO:0000256" key="9">
    <source>
        <dbReference type="ARBA" id="ARBA00039733"/>
    </source>
</evidence>
<comment type="caution">
    <text evidence="10">Lacks conserved residue(s) required for the propagation of feature annotation.</text>
</comment>
<evidence type="ECO:0000256" key="4">
    <source>
        <dbReference type="ARBA" id="ARBA00022692"/>
    </source>
</evidence>
<feature type="transmembrane region" description="Helical" evidence="10">
    <location>
        <begin position="320"/>
        <end position="341"/>
    </location>
</feature>
<evidence type="ECO:0000256" key="1">
    <source>
        <dbReference type="ARBA" id="ARBA00004141"/>
    </source>
</evidence>
<dbReference type="GO" id="GO:0005886">
    <property type="term" value="C:plasma membrane"/>
    <property type="evidence" value="ECO:0007669"/>
    <property type="project" value="UniProtKB-SubCell"/>
</dbReference>
<keyword evidence="7 10" id="KW-0811">Translocation</keyword>
<sequence>MFSAIARVFRTPDLRRKIAFTLGIIAIYRLGAHVPSPFVDFPNVQQCLSDSGSTEGLLSLVNLFSGGALLQLSIFALGVMPYITATIIVQLLRVVIPHFETLYKEGQAGQAKLTQYTRYLTIALALLQSTTLVTVARSGQLFGSAGIPECQQLLTNDVWWAQLLMIITLTAGTGLVMWFAELVTERGVGNGMSILIFTSIAATFPAAMMSILNSRGVEIFLLVLAVGIIVVALVVFVEQSQRRIPVQYAKRMVGRRTYGGTNTYIPIKVNMAGVVPVIFASSLLYIPALIAQFNQPQAGQEPAAWVTWISQYLTRGDHPLYMVIYFLLIVGFTYFYVAITFNPVDVADNMKKYGGFIPGIRAGRPTAEYLDYVLTRITLPGSIYLGLIALLPLVALATVGANQNFPFGGASILIIVGVGLETVKQIDAQLQQRHYEGLLR</sequence>
<dbReference type="HAMAP" id="MF_01465">
    <property type="entry name" value="SecY"/>
    <property type="match status" value="1"/>
</dbReference>
<evidence type="ECO:0000256" key="11">
    <source>
        <dbReference type="RuleBase" id="RU000537"/>
    </source>
</evidence>
<feature type="transmembrane region" description="Helical" evidence="10">
    <location>
        <begin position="192"/>
        <end position="213"/>
    </location>
</feature>
<accession>A0A147EWN8</accession>
<dbReference type="PANTHER" id="PTHR10906">
    <property type="entry name" value="SECY/SEC61-ALPHA FAMILY MEMBER"/>
    <property type="match status" value="1"/>
</dbReference>
<dbReference type="AlphaFoldDB" id="A0A147EWN8"/>
<feature type="transmembrane region" description="Helical" evidence="10">
    <location>
        <begin position="265"/>
        <end position="286"/>
    </location>
</feature>
<evidence type="ECO:0000313" key="15">
    <source>
        <dbReference type="Proteomes" id="UP000075025"/>
    </source>
</evidence>
<dbReference type="OrthoDB" id="9809248at2"/>
<comment type="function">
    <text evidence="10 11">The central subunit of the protein translocation channel SecYEG. Consists of two halves formed by TMs 1-5 and 6-10. These two domains form a lateral gate at the front which open onto the bilayer between TMs 2 and 7, and are clamped together by SecE at the back. The channel is closed by both a pore ring composed of hydrophobic SecY resides and a short helix (helix 2A) on the extracellular side of the membrane which forms a plug. The plug probably moves laterally to allow the channel to open. The ring and the pore may move independently.</text>
</comment>
<keyword evidence="10" id="KW-1003">Cell membrane</keyword>
<dbReference type="GO" id="GO:0006605">
    <property type="term" value="P:protein targeting"/>
    <property type="evidence" value="ECO:0007669"/>
    <property type="project" value="UniProtKB-UniRule"/>
</dbReference>
<dbReference type="SUPFAM" id="SSF103491">
    <property type="entry name" value="Preprotein translocase SecY subunit"/>
    <property type="match status" value="1"/>
</dbReference>
<name>A0A147EWN8_MICTE</name>
<dbReference type="NCBIfam" id="TIGR00967">
    <property type="entry name" value="3a0501s007"/>
    <property type="match status" value="1"/>
</dbReference>
<keyword evidence="6 10" id="KW-1133">Transmembrane helix</keyword>
<dbReference type="PROSITE" id="PS00755">
    <property type="entry name" value="SECY_1"/>
    <property type="match status" value="1"/>
</dbReference>
<feature type="transmembrane region" description="Helical" evidence="10">
    <location>
        <begin position="382"/>
        <end position="399"/>
    </location>
</feature>
<evidence type="ECO:0000256" key="7">
    <source>
        <dbReference type="ARBA" id="ARBA00023010"/>
    </source>
</evidence>
<dbReference type="PATRIC" id="fig|2033.6.peg.3192"/>
<evidence type="ECO:0000256" key="6">
    <source>
        <dbReference type="ARBA" id="ARBA00022989"/>
    </source>
</evidence>